<organism evidence="2 3">
    <name type="scientific">Robiginitalea marina</name>
    <dbReference type="NCBI Taxonomy" id="2954105"/>
    <lineage>
        <taxon>Bacteria</taxon>
        <taxon>Pseudomonadati</taxon>
        <taxon>Bacteroidota</taxon>
        <taxon>Flavobacteriia</taxon>
        <taxon>Flavobacteriales</taxon>
        <taxon>Flavobacteriaceae</taxon>
        <taxon>Robiginitalea</taxon>
    </lineage>
</organism>
<gene>
    <name evidence="2" type="ORF">NG653_10500</name>
</gene>
<sequence length="62" mass="6980">MKPQRILAQALAGGLIYLVISLVLERSFSAEAFRAEGVEALIFALVYGLGLWVYYRFIKKTD</sequence>
<evidence type="ECO:0000256" key="1">
    <source>
        <dbReference type="SAM" id="Phobius"/>
    </source>
</evidence>
<comment type="caution">
    <text evidence="2">The sequence shown here is derived from an EMBL/GenBank/DDBJ whole genome shotgun (WGS) entry which is preliminary data.</text>
</comment>
<feature type="transmembrane region" description="Helical" evidence="1">
    <location>
        <begin position="6"/>
        <end position="25"/>
    </location>
</feature>
<evidence type="ECO:0000313" key="2">
    <source>
        <dbReference type="EMBL" id="MCO5725287.1"/>
    </source>
</evidence>
<evidence type="ECO:0008006" key="4">
    <source>
        <dbReference type="Google" id="ProtNLM"/>
    </source>
</evidence>
<feature type="transmembrane region" description="Helical" evidence="1">
    <location>
        <begin position="37"/>
        <end position="55"/>
    </location>
</feature>
<reference evidence="2 3" key="1">
    <citation type="submission" date="2022-06" db="EMBL/GenBank/DDBJ databases">
        <authorList>
            <person name="Xuan X."/>
        </authorList>
    </citation>
    <scope>NUCLEOTIDE SEQUENCE [LARGE SCALE GENOMIC DNA]</scope>
    <source>
        <strain evidence="2 3">2V75</strain>
    </source>
</reference>
<keyword evidence="1" id="KW-0472">Membrane</keyword>
<dbReference type="Proteomes" id="UP001206312">
    <property type="component" value="Unassembled WGS sequence"/>
</dbReference>
<accession>A0ABT1B056</accession>
<keyword evidence="1" id="KW-1133">Transmembrane helix</keyword>
<keyword evidence="1" id="KW-0812">Transmembrane</keyword>
<name>A0ABT1B056_9FLAO</name>
<dbReference type="EMBL" id="JAMXIB010000007">
    <property type="protein sequence ID" value="MCO5725287.1"/>
    <property type="molecule type" value="Genomic_DNA"/>
</dbReference>
<dbReference type="RefSeq" id="WP_252741659.1">
    <property type="nucleotide sequence ID" value="NZ_JAMXIB010000007.1"/>
</dbReference>
<protein>
    <recommendedName>
        <fullName evidence="4">C4-dicarboxylate ABC transporter</fullName>
    </recommendedName>
</protein>
<evidence type="ECO:0000313" key="3">
    <source>
        <dbReference type="Proteomes" id="UP001206312"/>
    </source>
</evidence>
<proteinExistence type="predicted"/>
<keyword evidence="3" id="KW-1185">Reference proteome</keyword>